<evidence type="ECO:0000313" key="12">
    <source>
        <dbReference type="EMBL" id="OOO06633.1"/>
    </source>
</evidence>
<dbReference type="PANTHER" id="PTHR24221">
    <property type="entry name" value="ATP-BINDING CASSETTE SUB-FAMILY B"/>
    <property type="match status" value="1"/>
</dbReference>
<feature type="transmembrane region" description="Helical" evidence="9">
    <location>
        <begin position="96"/>
        <end position="116"/>
    </location>
</feature>
<evidence type="ECO:0000313" key="13">
    <source>
        <dbReference type="Proteomes" id="UP000190312"/>
    </source>
</evidence>
<dbReference type="GO" id="GO:0016887">
    <property type="term" value="F:ATP hydrolysis activity"/>
    <property type="evidence" value="ECO:0007669"/>
    <property type="project" value="InterPro"/>
</dbReference>
<dbReference type="InterPro" id="IPR003439">
    <property type="entry name" value="ABC_transporter-like_ATP-bd"/>
</dbReference>
<feature type="domain" description="ABC transporter" evidence="10">
    <location>
        <begin position="153"/>
        <end position="424"/>
    </location>
</feature>
<evidence type="ECO:0000256" key="1">
    <source>
        <dbReference type="ARBA" id="ARBA00004141"/>
    </source>
</evidence>
<feature type="transmembrane region" description="Helical" evidence="9">
    <location>
        <begin position="655"/>
        <end position="675"/>
    </location>
</feature>
<feature type="domain" description="ABC transmembrane type-1" evidence="11">
    <location>
        <begin position="1"/>
        <end position="120"/>
    </location>
</feature>
<dbReference type="PROSITE" id="PS50893">
    <property type="entry name" value="ABC_TRANSPORTER_2"/>
    <property type="match status" value="2"/>
</dbReference>
<dbReference type="FunFam" id="3.40.50.300:FF:000913">
    <property type="entry name" value="ABC multidrug transporter SitT"/>
    <property type="match status" value="1"/>
</dbReference>
<dbReference type="VEuPathDB" id="FungiDB:AO090010000689"/>
<dbReference type="Gene3D" id="3.40.50.300">
    <property type="entry name" value="P-loop containing nucleotide triphosphate hydrolases"/>
    <property type="match status" value="2"/>
</dbReference>
<name>A0A1S9DC24_ASPOZ</name>
<keyword evidence="5" id="KW-0547">Nucleotide-binding</keyword>
<evidence type="ECO:0000256" key="4">
    <source>
        <dbReference type="ARBA" id="ARBA00022692"/>
    </source>
</evidence>
<feature type="transmembrane region" description="Helical" evidence="9">
    <location>
        <begin position="620"/>
        <end position="649"/>
    </location>
</feature>
<dbReference type="EMBL" id="MKZY01000007">
    <property type="protein sequence ID" value="OOO06633.1"/>
    <property type="molecule type" value="Genomic_DNA"/>
</dbReference>
<evidence type="ECO:0000259" key="10">
    <source>
        <dbReference type="PROSITE" id="PS50893"/>
    </source>
</evidence>
<comment type="similarity">
    <text evidence="3">Belongs to the ABC transporter superfamily. ABCB family. Multidrug resistance exporter (TC 3.A.1.201) subfamily.</text>
</comment>
<protein>
    <submittedName>
        <fullName evidence="12">ABC transporter transmembrane region</fullName>
    </submittedName>
</protein>
<dbReference type="SMART" id="SM00382">
    <property type="entry name" value="AAA"/>
    <property type="match status" value="2"/>
</dbReference>
<evidence type="ECO:0000256" key="8">
    <source>
        <dbReference type="ARBA" id="ARBA00023136"/>
    </source>
</evidence>
<comment type="subcellular location">
    <subcellularLocation>
        <location evidence="2">Endomembrane system</location>
    </subcellularLocation>
    <subcellularLocation>
        <location evidence="1">Membrane</location>
        <topology evidence="1">Multi-pass membrane protein</topology>
    </subcellularLocation>
</comment>
<comment type="caution">
    <text evidence="12">The sequence shown here is derived from an EMBL/GenBank/DDBJ whole genome shotgun (WGS) entry which is preliminary data.</text>
</comment>
<evidence type="ECO:0000256" key="5">
    <source>
        <dbReference type="ARBA" id="ARBA00022741"/>
    </source>
</evidence>
<dbReference type="PROSITE" id="PS50929">
    <property type="entry name" value="ABC_TM1F"/>
    <property type="match status" value="2"/>
</dbReference>
<dbReference type="PROSITE" id="PS00211">
    <property type="entry name" value="ABC_TRANSPORTER_1"/>
    <property type="match status" value="2"/>
</dbReference>
<dbReference type="GO" id="GO:0140359">
    <property type="term" value="F:ABC-type transporter activity"/>
    <property type="evidence" value="ECO:0007669"/>
    <property type="project" value="InterPro"/>
</dbReference>
<dbReference type="GO" id="GO:0005524">
    <property type="term" value="F:ATP binding"/>
    <property type="evidence" value="ECO:0007669"/>
    <property type="project" value="UniProtKB-KW"/>
</dbReference>
<dbReference type="CDD" id="cd18578">
    <property type="entry name" value="ABC_6TM_Pgp_ABCB1_D2_like"/>
    <property type="match status" value="1"/>
</dbReference>
<dbReference type="SUPFAM" id="SSF52540">
    <property type="entry name" value="P-loop containing nucleoside triphosphate hydrolases"/>
    <property type="match status" value="2"/>
</dbReference>
<dbReference type="SUPFAM" id="SSF90123">
    <property type="entry name" value="ABC transporter transmembrane region"/>
    <property type="match status" value="2"/>
</dbReference>
<keyword evidence="8 9" id="KW-0472">Membrane</keyword>
<dbReference type="AlphaFoldDB" id="A0A1S9DC24"/>
<dbReference type="InterPro" id="IPR027417">
    <property type="entry name" value="P-loop_NTPase"/>
</dbReference>
<evidence type="ECO:0000256" key="7">
    <source>
        <dbReference type="ARBA" id="ARBA00022989"/>
    </source>
</evidence>
<dbReference type="OrthoDB" id="6500128at2759"/>
<feature type="transmembrane region" description="Helical" evidence="9">
    <location>
        <begin position="550"/>
        <end position="572"/>
    </location>
</feature>
<dbReference type="InterPro" id="IPR003593">
    <property type="entry name" value="AAA+_ATPase"/>
</dbReference>
<organism evidence="12 13">
    <name type="scientific">Aspergillus oryzae</name>
    <name type="common">Yellow koji mold</name>
    <dbReference type="NCBI Taxonomy" id="5062"/>
    <lineage>
        <taxon>Eukaryota</taxon>
        <taxon>Fungi</taxon>
        <taxon>Dikarya</taxon>
        <taxon>Ascomycota</taxon>
        <taxon>Pezizomycotina</taxon>
        <taxon>Eurotiomycetes</taxon>
        <taxon>Eurotiomycetidae</taxon>
        <taxon>Eurotiales</taxon>
        <taxon>Aspergillaceae</taxon>
        <taxon>Aspergillus</taxon>
        <taxon>Aspergillus subgen. Circumdati</taxon>
    </lineage>
</organism>
<dbReference type="InterPro" id="IPR011527">
    <property type="entry name" value="ABC1_TM_dom"/>
</dbReference>
<dbReference type="Gene3D" id="1.20.1560.10">
    <property type="entry name" value="ABC transporter type 1, transmembrane domain"/>
    <property type="match status" value="1"/>
</dbReference>
<gene>
    <name evidence="12" type="ORF">OAory_01088360</name>
</gene>
<dbReference type="FunFam" id="3.40.50.300:FF:001530">
    <property type="entry name" value="ABC multidrug transporter (Eurofung)"/>
    <property type="match status" value="1"/>
</dbReference>
<evidence type="ECO:0000256" key="3">
    <source>
        <dbReference type="ARBA" id="ARBA00007577"/>
    </source>
</evidence>
<evidence type="ECO:0000256" key="9">
    <source>
        <dbReference type="SAM" id="Phobius"/>
    </source>
</evidence>
<accession>A0A1S9DC24</accession>
<dbReference type="Proteomes" id="UP000190312">
    <property type="component" value="Unassembled WGS sequence"/>
</dbReference>
<dbReference type="PANTHER" id="PTHR24221:SF213">
    <property type="entry name" value="ABC MULTIDRUG TRANSPORTER (EUROFUNG)"/>
    <property type="match status" value="1"/>
</dbReference>
<reference evidence="12 13" key="1">
    <citation type="submission" date="2016-10" db="EMBL/GenBank/DDBJ databases">
        <title>Genome sequencing of Aspergillus oryzae BCC7051.</title>
        <authorList>
            <person name="Thammarongtham C."/>
            <person name="Vorapreeda T."/>
            <person name="Nookaew I."/>
            <person name="Srisuk T."/>
            <person name="Land M."/>
            <person name="Jeennor S."/>
            <person name="Laoteng K."/>
        </authorList>
    </citation>
    <scope>NUCLEOTIDE SEQUENCE [LARGE SCALE GENOMIC DNA]</scope>
    <source>
        <strain evidence="12 13">BCC7051</strain>
    </source>
</reference>
<keyword evidence="4 9" id="KW-0812">Transmembrane</keyword>
<dbReference type="InterPro" id="IPR036640">
    <property type="entry name" value="ABC1_TM_sf"/>
</dbReference>
<feature type="transmembrane region" description="Helical" evidence="9">
    <location>
        <begin position="64"/>
        <end position="84"/>
    </location>
</feature>
<dbReference type="InterPro" id="IPR039421">
    <property type="entry name" value="Type_1_exporter"/>
</dbReference>
<evidence type="ECO:0000259" key="11">
    <source>
        <dbReference type="PROSITE" id="PS50929"/>
    </source>
</evidence>
<sequence>MLQVVDKANEKASSVAAEVLASIRTVVSLGAEQTLTQKYFDAVDDAKKHGLALSIHYGIQLSPVFFAIYASFGLAFWFGIKLFLDGDIDDVGTMITVFFSILIVITIFGTLGPPLITIAKAISCSSEYFSTIYAPRINYEGISEPEVSPHDDIEFNDVIFSYPTRADVQVLKGFSARFQKGKTTALVGPSGSGKSTIVALLERWYELKKGDNNVGPRSPSEESSMHAHQLTAQNRGSISIGGHDITDLRLRWWRSQIGLVQQEPFLFNDTIFNNICFGLNGTQWEGEDEAFKKERVVKACQEAFADEFITRLPHGYQTKVGESGIKLSGGQRQRLAIARSIIRQPAILILDEATSSIDVRGERIVQKALEEVSKNRTTIVIAHRLSTIRKADHIIVMHEGKNMEEGTHNYLLSIRDGIYAGLVHAQQLDAESAATTLTDEMASLQDLDRQHTTTSFKEQEDTTKVSKQIGFFMSVGRLLYEQRAHWKLCVPVVLAAMGAGCKLIPTEVLSSVMLAYMAPPASFPLQSWIFAQLIQIFTLTGERLKSRGDFWALMFFVLSLGIAISYLCLGYFSNKFSVYVSTEYRRQYFQNLLQNPISWFDKEDNAFGSLMARLATDCKFLAELIGFNGAFPLIAIFNMIGCTAVSFYFGWKLTLVVFFSALPVIIVASFIRLKLEREFEEWNAKVFSQSSQFATEAVGAFRTVISLTMEESILRTYSELLKLQIRDALRKSAYACLVFALSDSVELCAMALTYWYGGQLLSTHEYNPQQFFVVYVAIVQGAQGAGQFFGFAPNIVAATSAANRILKSRETHDQKDTALRGGDELLQPEKKAGVKVEFRDVAFRYPTRDAPIYQNLNLSIGSGQFVAFVGPSGCGKTTVISLLERFHNPVTGTIMLNDHNIQDIEIRSYRRALSLVAQEPKLFDGTIRENLILGLGTGGQPEPVTDEQIFEACISADIHDFIVSLPEGYATVLGINTQSSLSGGQKQRLCLARALLRSPSLLLLDEATSSLDSQSEKLVQQTIEKLVSERCMTVIAVAHRLATIQKADIIIVFGESEAGRGSRILEQGTHRELLGRRGAYWAMFCGNGFLPANPM</sequence>
<keyword evidence="6" id="KW-0067">ATP-binding</keyword>
<keyword evidence="7 9" id="KW-1133">Transmembrane helix</keyword>
<feature type="domain" description="ABC transporter" evidence="10">
    <location>
        <begin position="836"/>
        <end position="1086"/>
    </location>
</feature>
<feature type="domain" description="ABC transmembrane type-1" evidence="11">
    <location>
        <begin position="521"/>
        <end position="797"/>
    </location>
</feature>
<proteinExistence type="inferred from homology"/>
<dbReference type="Pfam" id="PF00005">
    <property type="entry name" value="ABC_tran"/>
    <property type="match status" value="2"/>
</dbReference>
<dbReference type="GO" id="GO:0012505">
    <property type="term" value="C:endomembrane system"/>
    <property type="evidence" value="ECO:0007669"/>
    <property type="project" value="UniProtKB-SubCell"/>
</dbReference>
<evidence type="ECO:0000256" key="6">
    <source>
        <dbReference type="ARBA" id="ARBA00022840"/>
    </source>
</evidence>
<dbReference type="InterPro" id="IPR017871">
    <property type="entry name" value="ABC_transporter-like_CS"/>
</dbReference>
<evidence type="ECO:0000256" key="2">
    <source>
        <dbReference type="ARBA" id="ARBA00004308"/>
    </source>
</evidence>
<dbReference type="Pfam" id="PF00664">
    <property type="entry name" value="ABC_membrane"/>
    <property type="match status" value="2"/>
</dbReference>
<dbReference type="GO" id="GO:0016020">
    <property type="term" value="C:membrane"/>
    <property type="evidence" value="ECO:0007669"/>
    <property type="project" value="UniProtKB-SubCell"/>
</dbReference>